<evidence type="ECO:0000313" key="1">
    <source>
        <dbReference type="EMBL" id="JAD96562.1"/>
    </source>
</evidence>
<organism evidence="1">
    <name type="scientific">Arundo donax</name>
    <name type="common">Giant reed</name>
    <name type="synonym">Donax arundinaceus</name>
    <dbReference type="NCBI Taxonomy" id="35708"/>
    <lineage>
        <taxon>Eukaryota</taxon>
        <taxon>Viridiplantae</taxon>
        <taxon>Streptophyta</taxon>
        <taxon>Embryophyta</taxon>
        <taxon>Tracheophyta</taxon>
        <taxon>Spermatophyta</taxon>
        <taxon>Magnoliopsida</taxon>
        <taxon>Liliopsida</taxon>
        <taxon>Poales</taxon>
        <taxon>Poaceae</taxon>
        <taxon>PACMAD clade</taxon>
        <taxon>Arundinoideae</taxon>
        <taxon>Arundineae</taxon>
        <taxon>Arundo</taxon>
    </lineage>
</organism>
<dbReference type="EMBL" id="GBRH01201333">
    <property type="protein sequence ID" value="JAD96562.1"/>
    <property type="molecule type" value="Transcribed_RNA"/>
</dbReference>
<dbReference type="AlphaFoldDB" id="A0A0A9EKK0"/>
<sequence length="58" mass="6796">MDYDQVIHTLVVHYQSTTIVYTWSLWSITRSDLLVHHLQFVSCGSPRRTSAADSSWWL</sequence>
<proteinExistence type="predicted"/>
<name>A0A0A9EKK0_ARUDO</name>
<protein>
    <submittedName>
        <fullName evidence="1">Uncharacterized protein</fullName>
    </submittedName>
</protein>
<accession>A0A0A9EKK0</accession>
<reference evidence="1" key="2">
    <citation type="journal article" date="2015" name="Data Brief">
        <title>Shoot transcriptome of the giant reed, Arundo donax.</title>
        <authorList>
            <person name="Barrero R.A."/>
            <person name="Guerrero F.D."/>
            <person name="Moolhuijzen P."/>
            <person name="Goolsby J.A."/>
            <person name="Tidwell J."/>
            <person name="Bellgard S.E."/>
            <person name="Bellgard M.I."/>
        </authorList>
    </citation>
    <scope>NUCLEOTIDE SEQUENCE</scope>
    <source>
        <tissue evidence="1">Shoot tissue taken approximately 20 cm above the soil surface</tissue>
    </source>
</reference>
<reference evidence="1" key="1">
    <citation type="submission" date="2014-09" db="EMBL/GenBank/DDBJ databases">
        <authorList>
            <person name="Magalhaes I.L.F."/>
            <person name="Oliveira U."/>
            <person name="Santos F.R."/>
            <person name="Vidigal T.H.D.A."/>
            <person name="Brescovit A.D."/>
            <person name="Santos A.J."/>
        </authorList>
    </citation>
    <scope>NUCLEOTIDE SEQUENCE</scope>
    <source>
        <tissue evidence="1">Shoot tissue taken approximately 20 cm above the soil surface</tissue>
    </source>
</reference>